<protein>
    <submittedName>
        <fullName evidence="1">Uncharacterized protein</fullName>
    </submittedName>
</protein>
<name>A0ABY8QAJ9_9RHOB</name>
<dbReference type="RefSeq" id="WP_281468880.1">
    <property type="nucleotide sequence ID" value="NZ_CP124535.1"/>
</dbReference>
<keyword evidence="2" id="KW-1185">Reference proteome</keyword>
<evidence type="ECO:0000313" key="2">
    <source>
        <dbReference type="Proteomes" id="UP001230978"/>
    </source>
</evidence>
<reference evidence="1 2" key="1">
    <citation type="submission" date="2023-04" db="EMBL/GenBank/DDBJ databases">
        <title>YMD61, complete Genome.</title>
        <authorList>
            <person name="Zhang J."/>
        </authorList>
    </citation>
    <scope>NUCLEOTIDE SEQUENCE [LARGE SCALE GENOMIC DNA]</scope>
    <source>
        <strain evidence="1 2">YMD61</strain>
    </source>
</reference>
<evidence type="ECO:0000313" key="1">
    <source>
        <dbReference type="EMBL" id="WGV17516.1"/>
    </source>
</evidence>
<proteinExistence type="predicted"/>
<dbReference type="Proteomes" id="UP001230978">
    <property type="component" value="Chromosome"/>
</dbReference>
<gene>
    <name evidence="1" type="ORF">QF092_06935</name>
</gene>
<organism evidence="1 2">
    <name type="scientific">Fuscovulum ytuae</name>
    <dbReference type="NCBI Taxonomy" id="3042299"/>
    <lineage>
        <taxon>Bacteria</taxon>
        <taxon>Pseudomonadati</taxon>
        <taxon>Pseudomonadota</taxon>
        <taxon>Alphaproteobacteria</taxon>
        <taxon>Rhodobacterales</taxon>
        <taxon>Paracoccaceae</taxon>
        <taxon>Fuscovulum</taxon>
    </lineage>
</organism>
<accession>A0ABY8QAJ9</accession>
<sequence>MTTIITRLYPDVTAAQAVVAALTGSGHNPATIEVITRDGPTAATDRMRAARVPSASAAAYASAIAEGRALLVVNAPFAPMGTARHAIKTVNRFPALSVGLANEDVYIREDPKVDLSGKIYSGKTFFMSNPYRPMGHGHIFGNNPISPSKPRTSAIRGGAYMSTKFWPGKLLSAPKARDSVIRGGWLASSLFGLPTTIREWPSRDLYTKI</sequence>
<dbReference type="EMBL" id="CP124535">
    <property type="protein sequence ID" value="WGV17516.1"/>
    <property type="molecule type" value="Genomic_DNA"/>
</dbReference>